<dbReference type="InterPro" id="IPR003653">
    <property type="entry name" value="Peptidase_C48_C"/>
</dbReference>
<keyword evidence="5" id="KW-0788">Thiol protease</keyword>
<dbReference type="PROSITE" id="PS50600">
    <property type="entry name" value="ULP_PROTEASE"/>
    <property type="match status" value="1"/>
</dbReference>
<feature type="compositionally biased region" description="Basic and acidic residues" evidence="6">
    <location>
        <begin position="254"/>
        <end position="270"/>
    </location>
</feature>
<feature type="compositionally biased region" description="Polar residues" evidence="6">
    <location>
        <begin position="61"/>
        <end position="85"/>
    </location>
</feature>
<dbReference type="GO" id="GO:0005634">
    <property type="term" value="C:nucleus"/>
    <property type="evidence" value="ECO:0000318"/>
    <property type="project" value="GO_Central"/>
</dbReference>
<dbReference type="InterPro" id="IPR038765">
    <property type="entry name" value="Papain-like_cys_pep_sf"/>
</dbReference>
<evidence type="ECO:0000256" key="3">
    <source>
        <dbReference type="ARBA" id="ARBA00022786"/>
    </source>
</evidence>
<dbReference type="AlphaFoldDB" id="W1P3M3"/>
<dbReference type="MEROPS" id="C48.A02"/>
<proteinExistence type="inferred from homology"/>
<name>W1P3M3_AMBTC</name>
<feature type="compositionally biased region" description="Low complexity" evidence="6">
    <location>
        <begin position="236"/>
        <end position="247"/>
    </location>
</feature>
<evidence type="ECO:0000256" key="4">
    <source>
        <dbReference type="ARBA" id="ARBA00022801"/>
    </source>
</evidence>
<dbReference type="Proteomes" id="UP000017836">
    <property type="component" value="Unassembled WGS sequence"/>
</dbReference>
<protein>
    <recommendedName>
        <fullName evidence="7">Ubiquitin-like protease family profile domain-containing protein</fullName>
    </recommendedName>
</protein>
<dbReference type="EMBL" id="KI394661">
    <property type="protein sequence ID" value="ERN02234.1"/>
    <property type="molecule type" value="Genomic_DNA"/>
</dbReference>
<evidence type="ECO:0000313" key="9">
    <source>
        <dbReference type="Proteomes" id="UP000017836"/>
    </source>
</evidence>
<evidence type="ECO:0000256" key="6">
    <source>
        <dbReference type="SAM" id="MobiDB-lite"/>
    </source>
</evidence>
<dbReference type="PANTHER" id="PTHR12606:SF1">
    <property type="entry name" value="UBIQUITIN-LIKE-SPECIFIC PROTEASE 1A"/>
    <property type="match status" value="1"/>
</dbReference>
<evidence type="ECO:0000256" key="5">
    <source>
        <dbReference type="ARBA" id="ARBA00022807"/>
    </source>
</evidence>
<dbReference type="GO" id="GO:0006508">
    <property type="term" value="P:proteolysis"/>
    <property type="evidence" value="ECO:0007669"/>
    <property type="project" value="UniProtKB-KW"/>
</dbReference>
<dbReference type="KEGG" id="atr:18430338"/>
<dbReference type="OrthoDB" id="1939479at2759"/>
<feature type="domain" description="Ubiquitin-like protease family profile" evidence="7">
    <location>
        <begin position="361"/>
        <end position="533"/>
    </location>
</feature>
<feature type="region of interest" description="Disordered" evidence="6">
    <location>
        <begin position="235"/>
        <end position="270"/>
    </location>
</feature>
<gene>
    <name evidence="8" type="ORF">AMTR_s00045p00222990</name>
</gene>
<dbReference type="Gene3D" id="3.40.395.10">
    <property type="entry name" value="Adenoviral Proteinase, Chain A"/>
    <property type="match status" value="1"/>
</dbReference>
<evidence type="ECO:0000256" key="1">
    <source>
        <dbReference type="ARBA" id="ARBA00005234"/>
    </source>
</evidence>
<reference evidence="9" key="1">
    <citation type="journal article" date="2013" name="Science">
        <title>The Amborella genome and the evolution of flowering plants.</title>
        <authorList>
            <consortium name="Amborella Genome Project"/>
        </authorList>
    </citation>
    <scope>NUCLEOTIDE SEQUENCE [LARGE SCALE GENOMIC DNA]</scope>
</reference>
<dbReference type="eggNOG" id="KOG0778">
    <property type="taxonomic scope" value="Eukaryota"/>
</dbReference>
<dbReference type="PANTHER" id="PTHR12606">
    <property type="entry name" value="SENTRIN/SUMO-SPECIFIC PROTEASE"/>
    <property type="match status" value="1"/>
</dbReference>
<dbReference type="GO" id="GO:0016926">
    <property type="term" value="P:protein desumoylation"/>
    <property type="evidence" value="ECO:0000318"/>
    <property type="project" value="GO_Central"/>
</dbReference>
<dbReference type="Gramene" id="ERN02234">
    <property type="protein sequence ID" value="ERN02234"/>
    <property type="gene ID" value="AMTR_s00045p00222990"/>
</dbReference>
<dbReference type="Pfam" id="PF02902">
    <property type="entry name" value="Peptidase_C48"/>
    <property type="match status" value="1"/>
</dbReference>
<evidence type="ECO:0000313" key="8">
    <source>
        <dbReference type="EMBL" id="ERN02234.1"/>
    </source>
</evidence>
<dbReference type="FunFam" id="3.40.395.10:FF:000005">
    <property type="entry name" value="Ubiquitin-like-specific protease ESD4"/>
    <property type="match status" value="1"/>
</dbReference>
<evidence type="ECO:0000259" key="7">
    <source>
        <dbReference type="PROSITE" id="PS50600"/>
    </source>
</evidence>
<evidence type="ECO:0000256" key="2">
    <source>
        <dbReference type="ARBA" id="ARBA00022670"/>
    </source>
</evidence>
<feature type="region of interest" description="Disordered" evidence="6">
    <location>
        <begin position="61"/>
        <end position="93"/>
    </location>
</feature>
<accession>W1P3M3</accession>
<keyword evidence="3" id="KW-0833">Ubl conjugation pathway</keyword>
<organism evidence="8 9">
    <name type="scientific">Amborella trichopoda</name>
    <dbReference type="NCBI Taxonomy" id="13333"/>
    <lineage>
        <taxon>Eukaryota</taxon>
        <taxon>Viridiplantae</taxon>
        <taxon>Streptophyta</taxon>
        <taxon>Embryophyta</taxon>
        <taxon>Tracheophyta</taxon>
        <taxon>Spermatophyta</taxon>
        <taxon>Magnoliopsida</taxon>
        <taxon>Amborellales</taxon>
        <taxon>Amborellaceae</taxon>
        <taxon>Amborella</taxon>
    </lineage>
</organism>
<keyword evidence="2" id="KW-0645">Protease</keyword>
<dbReference type="HOGENOM" id="CLU_024324_6_2_1"/>
<keyword evidence="4" id="KW-0378">Hydrolase</keyword>
<comment type="similarity">
    <text evidence="1">Belongs to the peptidase C48 family.</text>
</comment>
<dbReference type="GO" id="GO:0016929">
    <property type="term" value="F:deSUMOylase activity"/>
    <property type="evidence" value="ECO:0000318"/>
    <property type="project" value="GO_Central"/>
</dbReference>
<dbReference type="STRING" id="13333.W1P3M3"/>
<sequence length="564" mass="64322">MHTCNVVMGVLTNNRKRPNDLFSLRSSPCGSKCSSGFVSNFADSEHNSAFCNKRARLSSLPPNSDPIPSQNLVQPKPIVNSSTYPSPAPLRRSVLGPVRPSKFSLAANQVTRSHNYMPNFFRSSEKPEVLGGGFVGKMERGLTRVVQNMYNGAKNDAFSFLRSSRKDQNINGHEDSYVDLNLESGILVNMANEDMPVEDYRRLVSAHVSRQWDLDDKPFKKIVTVDLPKHLPLHFESSNEPSSSGSGLIAASQKTDEDIKTDSLTRSHKDGKVRTSCAYKELHESAQKRNSNLSRLELEVKLNTRKFETLMFISQSQKEKVEDSLHKPLEPLSNEDEANVSRALQGGSRHEVLVVHKSSNIEITRSILQCLLPGAWLNDEVINLYLELLKEREKRDPKHFLKCHFFNTFFYKKLISGRSGYDYKAVRRWTTQRKIGYDLIECDKIFVPIHKEIHWCLAVINIKDKKLQYLDSLRGLDSEVLKVLARYIKDEAKDKSETEVDLSSWIQGCIEDLPEQQNGSDCGMFMIKYADFYSRGLKLSFSQDNMPYFRRRTVKEILNLRADA</sequence>
<keyword evidence="9" id="KW-1185">Reference proteome</keyword>
<dbReference type="SUPFAM" id="SSF54001">
    <property type="entry name" value="Cysteine proteinases"/>
    <property type="match status" value="1"/>
</dbReference>